<protein>
    <recommendedName>
        <fullName evidence="3">P-type Cu(+) transporter</fullName>
        <ecNumber evidence="3">7.2.2.8</ecNumber>
    </recommendedName>
</protein>
<evidence type="ECO:0000256" key="5">
    <source>
        <dbReference type="ARBA" id="ARBA00022475"/>
    </source>
</evidence>
<dbReference type="InterPro" id="IPR023298">
    <property type="entry name" value="ATPase_P-typ_TM_dom_sf"/>
</dbReference>
<dbReference type="Gene3D" id="3.40.50.1000">
    <property type="entry name" value="HAD superfamily/HAD-like"/>
    <property type="match status" value="1"/>
</dbReference>
<dbReference type="SUPFAM" id="SSF55008">
    <property type="entry name" value="HMA, heavy metal-associated domain"/>
    <property type="match status" value="2"/>
</dbReference>
<dbReference type="EMBL" id="CP041636">
    <property type="protein sequence ID" value="QDO96969.1"/>
    <property type="molecule type" value="Genomic_DNA"/>
</dbReference>
<dbReference type="GO" id="GO:0005524">
    <property type="term" value="F:ATP binding"/>
    <property type="evidence" value="ECO:0007669"/>
    <property type="project" value="UniProtKB-UniRule"/>
</dbReference>
<evidence type="ECO:0000256" key="14">
    <source>
        <dbReference type="ARBA" id="ARBA00022989"/>
    </source>
</evidence>
<keyword evidence="12" id="KW-0460">Magnesium</keyword>
<evidence type="ECO:0000256" key="2">
    <source>
        <dbReference type="ARBA" id="ARBA00006024"/>
    </source>
</evidence>
<evidence type="ECO:0000256" key="10">
    <source>
        <dbReference type="ARBA" id="ARBA00022796"/>
    </source>
</evidence>
<dbReference type="SFLD" id="SFLDG00002">
    <property type="entry name" value="C1.7:_P-type_atpase_like"/>
    <property type="match status" value="1"/>
</dbReference>
<dbReference type="SUPFAM" id="SSF81653">
    <property type="entry name" value="Calcium ATPase, transduction domain A"/>
    <property type="match status" value="1"/>
</dbReference>
<keyword evidence="14 18" id="KW-1133">Transmembrane helix</keyword>
<dbReference type="InterPro" id="IPR059000">
    <property type="entry name" value="ATPase_P-type_domA"/>
</dbReference>
<evidence type="ECO:0000256" key="13">
    <source>
        <dbReference type="ARBA" id="ARBA00022967"/>
    </source>
</evidence>
<dbReference type="PRINTS" id="PR00119">
    <property type="entry name" value="CATATPASE"/>
</dbReference>
<feature type="transmembrane region" description="Helical" evidence="18">
    <location>
        <begin position="789"/>
        <end position="806"/>
    </location>
</feature>
<proteinExistence type="inferred from homology"/>
<dbReference type="KEGG" id="fer:FNB15_06640"/>
<dbReference type="Proteomes" id="UP000317496">
    <property type="component" value="Chromosome"/>
</dbReference>
<dbReference type="NCBIfam" id="TIGR01494">
    <property type="entry name" value="ATPase_P-type"/>
    <property type="match status" value="1"/>
</dbReference>
<feature type="transmembrane region" description="Helical" evidence="18">
    <location>
        <begin position="236"/>
        <end position="255"/>
    </location>
</feature>
<evidence type="ECO:0000259" key="19">
    <source>
        <dbReference type="PROSITE" id="PS50846"/>
    </source>
</evidence>
<feature type="transmembrane region" description="Helical" evidence="18">
    <location>
        <begin position="450"/>
        <end position="470"/>
    </location>
</feature>
<dbReference type="NCBIfam" id="TIGR00003">
    <property type="entry name" value="copper ion binding protein"/>
    <property type="match status" value="2"/>
</dbReference>
<evidence type="ECO:0000256" key="18">
    <source>
        <dbReference type="RuleBase" id="RU362081"/>
    </source>
</evidence>
<feature type="transmembrane region" description="Helical" evidence="18">
    <location>
        <begin position="172"/>
        <end position="192"/>
    </location>
</feature>
<dbReference type="InterPro" id="IPR036412">
    <property type="entry name" value="HAD-like_sf"/>
</dbReference>
<comment type="subcellular location">
    <subcellularLocation>
        <location evidence="1">Cell membrane</location>
        <topology evidence="1">Multi-pass membrane protein</topology>
    </subcellularLocation>
</comment>
<dbReference type="Gene3D" id="3.40.1110.10">
    <property type="entry name" value="Calcium-transporting ATPase, cytoplasmic domain N"/>
    <property type="match status" value="1"/>
</dbReference>
<dbReference type="InterPro" id="IPR017969">
    <property type="entry name" value="Heavy-metal-associated_CS"/>
</dbReference>
<dbReference type="InterPro" id="IPR018303">
    <property type="entry name" value="ATPase_P-typ_P_site"/>
</dbReference>
<feature type="transmembrane region" description="Helical" evidence="18">
    <location>
        <begin position="267"/>
        <end position="283"/>
    </location>
</feature>
<evidence type="ECO:0000256" key="16">
    <source>
        <dbReference type="ARBA" id="ARBA00023065"/>
    </source>
</evidence>
<dbReference type="OrthoDB" id="9760802at2"/>
<dbReference type="CDD" id="cd02094">
    <property type="entry name" value="P-type_ATPase_Cu-like"/>
    <property type="match status" value="1"/>
</dbReference>
<name>A0A516GZM2_9PROT</name>
<dbReference type="PANTHER" id="PTHR43520">
    <property type="entry name" value="ATP7, ISOFORM B"/>
    <property type="match status" value="1"/>
</dbReference>
<evidence type="ECO:0000313" key="20">
    <source>
        <dbReference type="EMBL" id="QDO96969.1"/>
    </source>
</evidence>
<dbReference type="SFLD" id="SFLDF00027">
    <property type="entry name" value="p-type_atpase"/>
    <property type="match status" value="1"/>
</dbReference>
<dbReference type="PROSITE" id="PS00154">
    <property type="entry name" value="ATPASE_E1_E2"/>
    <property type="match status" value="1"/>
</dbReference>
<dbReference type="Pfam" id="PF00122">
    <property type="entry name" value="E1-E2_ATPase"/>
    <property type="match status" value="1"/>
</dbReference>
<dbReference type="InterPro" id="IPR044492">
    <property type="entry name" value="P_typ_ATPase_HD_dom"/>
</dbReference>
<sequence length="821" mass="85346">MSISQSLDLPVTGMSCASCAGRVEKALRALPGVQSASVNLASESAHVVFEGAAQDTLMAAAAMQAVKKAGYAVPQERFRLGISGMSCASCVGRVEKALRSVPGVASAAVNLAGESAEVSAPLGSVDAAQLIAALRKAGYEARPFDDAGTDAAPAIAQRAEATAKALARERNLALLTLALAAPFVGGMIASLLGHHDLMLSPLVQFLIATPVQFVLGWRFYRAGWSALRAGTGNMDLLVALGTTAAWGLSTWLWIAGLPHIEHGVVPHLYYEGSIAIIAFVRLGKWLEARARGQTAAALQALLRLRPTTARRRRADGSEETVETALLQPGDLLLLRAGEAFAADGIVVEGHGSVDESMLTGESLPVDKQPGDTVRAGTINRDGLLVVQIEAIAGETMLARILRLVESAQMAKPPVQQLVDRISSIFVPVVLFIALVTFALTFTLNGGNVEIALLHAIAVLVIACPCALGLATPAALMVGTGVAAKHGILIRDAGALEQARDLRLVAFDKTGTLTEGRPVVAALHAMNGDVAALLRFAAALQVGSQHPLAAAIRARAGTVALPPVQDFRDFAGRGVCGTVEGRHLLLGNVRLLQEHGIDAAPLRAQAEEQAGQGRTVSWLADDHSKQLLGLFAFGDEPRATSAAAIARLKQMGLRVAMLSGDSFAAANAVAARLGIDEVRAGLLPEDKAAVLAQLRNDIGGDIAMVGDGVNDAPALAASDLGIAMGSGTDAAMQTAGITLMRGDPLLVADAIDIARATDTRIRQNLGWAFAYNVIGIPLAAFGLLDPVLAGGAMAFSSVSVLANALLLRRWRPTTIVRQEARP</sequence>
<accession>A0A516GZM2</accession>
<feature type="domain" description="HMA" evidence="19">
    <location>
        <begin position="5"/>
        <end position="74"/>
    </location>
</feature>
<dbReference type="InterPro" id="IPR008250">
    <property type="entry name" value="ATPase_P-typ_transduc_dom_A_sf"/>
</dbReference>
<dbReference type="GO" id="GO:0016887">
    <property type="term" value="F:ATP hydrolysis activity"/>
    <property type="evidence" value="ECO:0007669"/>
    <property type="project" value="InterPro"/>
</dbReference>
<keyword evidence="8" id="KW-0677">Repeat</keyword>
<keyword evidence="5 18" id="KW-1003">Cell membrane</keyword>
<evidence type="ECO:0000256" key="7">
    <source>
        <dbReference type="ARBA" id="ARBA00022723"/>
    </source>
</evidence>
<evidence type="ECO:0000256" key="15">
    <source>
        <dbReference type="ARBA" id="ARBA00023008"/>
    </source>
</evidence>
<dbReference type="InterPro" id="IPR023214">
    <property type="entry name" value="HAD_sf"/>
</dbReference>
<dbReference type="NCBIfam" id="TIGR01525">
    <property type="entry name" value="ATPase-IB_hvy"/>
    <property type="match status" value="1"/>
</dbReference>
<dbReference type="EC" id="7.2.2.8" evidence="3"/>
<dbReference type="Pfam" id="PF00702">
    <property type="entry name" value="Hydrolase"/>
    <property type="match status" value="1"/>
</dbReference>
<feature type="domain" description="HMA" evidence="19">
    <location>
        <begin position="76"/>
        <end position="142"/>
    </location>
</feature>
<dbReference type="InterPro" id="IPR006122">
    <property type="entry name" value="HMA_Cu_ion-bd"/>
</dbReference>
<dbReference type="GO" id="GO:0043682">
    <property type="term" value="F:P-type divalent copper transporter activity"/>
    <property type="evidence" value="ECO:0007669"/>
    <property type="project" value="TreeGrafter"/>
</dbReference>
<dbReference type="PRINTS" id="PR00943">
    <property type="entry name" value="CUATPASE"/>
</dbReference>
<dbReference type="SUPFAM" id="SSF81665">
    <property type="entry name" value="Calcium ATPase, transmembrane domain M"/>
    <property type="match status" value="1"/>
</dbReference>
<dbReference type="Gene3D" id="3.30.70.100">
    <property type="match status" value="2"/>
</dbReference>
<dbReference type="PRINTS" id="PR00942">
    <property type="entry name" value="CUATPASEI"/>
</dbReference>
<dbReference type="RefSeq" id="WP_144067950.1">
    <property type="nucleotide sequence ID" value="NZ_CP041636.1"/>
</dbReference>
<dbReference type="GO" id="GO:0060003">
    <property type="term" value="P:copper ion export"/>
    <property type="evidence" value="ECO:0007669"/>
    <property type="project" value="UniProtKB-ARBA"/>
</dbReference>
<dbReference type="Pfam" id="PF00403">
    <property type="entry name" value="HMA"/>
    <property type="match status" value="2"/>
</dbReference>
<dbReference type="AlphaFoldDB" id="A0A516GZM2"/>
<dbReference type="CDD" id="cd00371">
    <property type="entry name" value="HMA"/>
    <property type="match status" value="2"/>
</dbReference>
<dbReference type="GO" id="GO:0005886">
    <property type="term" value="C:plasma membrane"/>
    <property type="evidence" value="ECO:0007669"/>
    <property type="project" value="UniProtKB-SubCell"/>
</dbReference>
<dbReference type="SFLD" id="SFLDS00003">
    <property type="entry name" value="Haloacid_Dehalogenase"/>
    <property type="match status" value="1"/>
</dbReference>
<dbReference type="PROSITE" id="PS01047">
    <property type="entry name" value="HMA_1"/>
    <property type="match status" value="2"/>
</dbReference>
<keyword evidence="6 18" id="KW-0812">Transmembrane</keyword>
<evidence type="ECO:0000256" key="1">
    <source>
        <dbReference type="ARBA" id="ARBA00004651"/>
    </source>
</evidence>
<keyword evidence="10" id="KW-0187">Copper transport</keyword>
<evidence type="ECO:0000256" key="8">
    <source>
        <dbReference type="ARBA" id="ARBA00022737"/>
    </source>
</evidence>
<feature type="transmembrane region" description="Helical" evidence="18">
    <location>
        <begin position="198"/>
        <end position="215"/>
    </location>
</feature>
<evidence type="ECO:0000313" key="21">
    <source>
        <dbReference type="Proteomes" id="UP000317496"/>
    </source>
</evidence>
<evidence type="ECO:0000256" key="6">
    <source>
        <dbReference type="ARBA" id="ARBA00022692"/>
    </source>
</evidence>
<evidence type="ECO:0000256" key="12">
    <source>
        <dbReference type="ARBA" id="ARBA00022842"/>
    </source>
</evidence>
<keyword evidence="13" id="KW-1278">Translocase</keyword>
<dbReference type="NCBIfam" id="TIGR01511">
    <property type="entry name" value="ATPase-IB1_Cu"/>
    <property type="match status" value="1"/>
</dbReference>
<keyword evidence="15" id="KW-0186">Copper</keyword>
<gene>
    <name evidence="20" type="ORF">FNB15_06640</name>
</gene>
<dbReference type="GO" id="GO:0005507">
    <property type="term" value="F:copper ion binding"/>
    <property type="evidence" value="ECO:0007669"/>
    <property type="project" value="InterPro"/>
</dbReference>
<feature type="transmembrane region" description="Helical" evidence="18">
    <location>
        <begin position="424"/>
        <end position="444"/>
    </location>
</feature>
<dbReference type="InterPro" id="IPR001757">
    <property type="entry name" value="P_typ_ATPase"/>
</dbReference>
<keyword evidence="7 18" id="KW-0479">Metal-binding</keyword>
<dbReference type="PROSITE" id="PS50846">
    <property type="entry name" value="HMA_2"/>
    <property type="match status" value="2"/>
</dbReference>
<organism evidence="20 21">
    <name type="scientific">Ferrovibrio terrae</name>
    <dbReference type="NCBI Taxonomy" id="2594003"/>
    <lineage>
        <taxon>Bacteria</taxon>
        <taxon>Pseudomonadati</taxon>
        <taxon>Pseudomonadota</taxon>
        <taxon>Alphaproteobacteria</taxon>
        <taxon>Rhodospirillales</taxon>
        <taxon>Rhodospirillaceae</taxon>
        <taxon>Ferrovibrio</taxon>
    </lineage>
</organism>
<dbReference type="PANTHER" id="PTHR43520:SF8">
    <property type="entry name" value="P-TYPE CU(+) TRANSPORTER"/>
    <property type="match status" value="1"/>
</dbReference>
<keyword evidence="16" id="KW-0406">Ion transport</keyword>
<dbReference type="InterPro" id="IPR036163">
    <property type="entry name" value="HMA_dom_sf"/>
</dbReference>
<dbReference type="FunFam" id="3.30.70.100:FF:000005">
    <property type="entry name" value="Copper-exporting P-type ATPase A"/>
    <property type="match status" value="1"/>
</dbReference>
<dbReference type="GO" id="GO:0140581">
    <property type="term" value="F:P-type monovalent copper transporter activity"/>
    <property type="evidence" value="ECO:0007669"/>
    <property type="project" value="UniProtKB-EC"/>
</dbReference>
<evidence type="ECO:0000256" key="9">
    <source>
        <dbReference type="ARBA" id="ARBA00022741"/>
    </source>
</evidence>
<dbReference type="FunFam" id="2.70.150.10:FF:000020">
    <property type="entry name" value="Copper-exporting P-type ATPase A"/>
    <property type="match status" value="1"/>
</dbReference>
<keyword evidence="9 18" id="KW-0547">Nucleotide-binding</keyword>
<keyword evidence="21" id="KW-1185">Reference proteome</keyword>
<dbReference type="InterPro" id="IPR027256">
    <property type="entry name" value="P-typ_ATPase_IB"/>
</dbReference>
<keyword evidence="4" id="KW-0813">Transport</keyword>
<evidence type="ECO:0000256" key="17">
    <source>
        <dbReference type="ARBA" id="ARBA00023136"/>
    </source>
</evidence>
<dbReference type="SUPFAM" id="SSF56784">
    <property type="entry name" value="HAD-like"/>
    <property type="match status" value="1"/>
</dbReference>
<feature type="transmembrane region" description="Helical" evidence="18">
    <location>
        <begin position="764"/>
        <end position="783"/>
    </location>
</feature>
<reference evidence="20 21" key="1">
    <citation type="submission" date="2019-07" db="EMBL/GenBank/DDBJ databases">
        <title>Genome sequencing for Ferrovibrio sp. K5.</title>
        <authorList>
            <person name="Park S.-J."/>
        </authorList>
    </citation>
    <scope>NUCLEOTIDE SEQUENCE [LARGE SCALE GENOMIC DNA]</scope>
    <source>
        <strain evidence="20 21">K5</strain>
    </source>
</reference>
<comment type="similarity">
    <text evidence="2 18">Belongs to the cation transport ATPase (P-type) (TC 3.A.3) family. Type IB subfamily.</text>
</comment>
<dbReference type="InterPro" id="IPR006121">
    <property type="entry name" value="HMA_dom"/>
</dbReference>
<evidence type="ECO:0000256" key="3">
    <source>
        <dbReference type="ARBA" id="ARBA00012517"/>
    </source>
</evidence>
<keyword evidence="11 18" id="KW-0067">ATP-binding</keyword>
<evidence type="ECO:0000256" key="11">
    <source>
        <dbReference type="ARBA" id="ARBA00022840"/>
    </source>
</evidence>
<dbReference type="GO" id="GO:0055070">
    <property type="term" value="P:copper ion homeostasis"/>
    <property type="evidence" value="ECO:0007669"/>
    <property type="project" value="TreeGrafter"/>
</dbReference>
<dbReference type="InterPro" id="IPR023299">
    <property type="entry name" value="ATPase_P-typ_cyto_dom_N"/>
</dbReference>
<evidence type="ECO:0000256" key="4">
    <source>
        <dbReference type="ARBA" id="ARBA00022448"/>
    </source>
</evidence>
<dbReference type="Gene3D" id="2.70.150.10">
    <property type="entry name" value="Calcium-transporting ATPase, cytoplasmic transduction domain A"/>
    <property type="match status" value="1"/>
</dbReference>
<keyword evidence="17 18" id="KW-0472">Membrane</keyword>